<dbReference type="CDD" id="cd12148">
    <property type="entry name" value="fungal_TF_MHR"/>
    <property type="match status" value="1"/>
</dbReference>
<dbReference type="AlphaFoldDB" id="A0A9P9DGY9"/>
<dbReference type="SUPFAM" id="SSF57701">
    <property type="entry name" value="Zn2/Cys6 DNA-binding domain"/>
    <property type="match status" value="1"/>
</dbReference>
<evidence type="ECO:0000313" key="5">
    <source>
        <dbReference type="Proteomes" id="UP000700596"/>
    </source>
</evidence>
<keyword evidence="1" id="KW-0539">Nucleus</keyword>
<evidence type="ECO:0000256" key="2">
    <source>
        <dbReference type="SAM" id="MobiDB-lite"/>
    </source>
</evidence>
<organism evidence="4 5">
    <name type="scientific">Dendryphion nanum</name>
    <dbReference type="NCBI Taxonomy" id="256645"/>
    <lineage>
        <taxon>Eukaryota</taxon>
        <taxon>Fungi</taxon>
        <taxon>Dikarya</taxon>
        <taxon>Ascomycota</taxon>
        <taxon>Pezizomycotina</taxon>
        <taxon>Dothideomycetes</taxon>
        <taxon>Pleosporomycetidae</taxon>
        <taxon>Pleosporales</taxon>
        <taxon>Torulaceae</taxon>
        <taxon>Dendryphion</taxon>
    </lineage>
</organism>
<sequence length="686" mass="77949">MPTQNSLTPLLPRPPHVGVLAPASVPLKKNHRVAAACLNCRKQKIKCNGERPTCLQCQRVDLECAYELPEGVTSFQAKRKKISDLEKSNVDLHSVVGLLRHGREADSVLALRRIREAESVEEAINTLSVAQALIQAGPAGGVGSNSVEHPNRVEKTPSSRPSKRRITSPLQHPDYIFEKHYSYVRDNNVEEDIFVSFPVAQLDISPRWTSACSDNKLMNHLLTLFWTWDNSAEHLMYRPMIEEDLSSMDAIVDDRSKRRFCSPFLVNALLAISCMYTMDPATFSIPDDPTSRGRRFAIEADIMLERERAHWKPSVTLFQGLFAMFCFEGCLGSGQKSVNYLIQAIDVYKELNHPELLQVPIGAIDQSRLKREKHALSWSMWGFYVTEWRASQPLGFRKLVKKPVVEKTWSEGDFPLLSPESSGFWWFPYPMSLKTQRSLKVEVREASVALAEIVEEALDFITPNEDSRPAVENPQRALELYDAIVRWKYSLPDRIRSEDAVLPNPIILNVAAELMLTAILRPFGQMSKKEFGRFNPRERCCSHASKMINEIWTYRANAILKIEYWLMHPATVSGLIVVQDLELGSAEVDTLIRACQCVDEMRTTYPLATDCLSTIHGAFKRTRLQTPDYVRKFFVETRHRKDGLMHHAIAALMPTGDDSGPNSRIDNTWSPSFQELLDMLEFTALD</sequence>
<evidence type="ECO:0000313" key="4">
    <source>
        <dbReference type="EMBL" id="KAH7118974.1"/>
    </source>
</evidence>
<dbReference type="PANTHER" id="PTHR47256">
    <property type="entry name" value="ZN(II)2CYS6 TRANSCRIPTION FACTOR (EUROFUNG)-RELATED"/>
    <property type="match status" value="1"/>
</dbReference>
<dbReference type="Gene3D" id="4.10.240.10">
    <property type="entry name" value="Zn(2)-C6 fungal-type DNA-binding domain"/>
    <property type="match status" value="1"/>
</dbReference>
<evidence type="ECO:0000256" key="1">
    <source>
        <dbReference type="ARBA" id="ARBA00023242"/>
    </source>
</evidence>
<dbReference type="InterPro" id="IPR036864">
    <property type="entry name" value="Zn2-C6_fun-type_DNA-bd_sf"/>
</dbReference>
<dbReference type="Proteomes" id="UP000700596">
    <property type="component" value="Unassembled WGS sequence"/>
</dbReference>
<proteinExistence type="predicted"/>
<accession>A0A9P9DGY9</accession>
<dbReference type="GO" id="GO:0008270">
    <property type="term" value="F:zinc ion binding"/>
    <property type="evidence" value="ECO:0007669"/>
    <property type="project" value="InterPro"/>
</dbReference>
<dbReference type="EMBL" id="JAGMWT010000012">
    <property type="protein sequence ID" value="KAH7118974.1"/>
    <property type="molecule type" value="Genomic_DNA"/>
</dbReference>
<dbReference type="InterPro" id="IPR053187">
    <property type="entry name" value="Notoamide_regulator"/>
</dbReference>
<dbReference type="OrthoDB" id="5595695at2759"/>
<name>A0A9P9DGY9_9PLEO</name>
<gene>
    <name evidence="4" type="ORF">B0J11DRAFT_617261</name>
</gene>
<keyword evidence="5" id="KW-1185">Reference proteome</keyword>
<comment type="caution">
    <text evidence="4">The sequence shown here is derived from an EMBL/GenBank/DDBJ whole genome shotgun (WGS) entry which is preliminary data.</text>
</comment>
<evidence type="ECO:0000259" key="3">
    <source>
        <dbReference type="PROSITE" id="PS50048"/>
    </source>
</evidence>
<feature type="region of interest" description="Disordered" evidence="2">
    <location>
        <begin position="141"/>
        <end position="167"/>
    </location>
</feature>
<dbReference type="GO" id="GO:0000981">
    <property type="term" value="F:DNA-binding transcription factor activity, RNA polymerase II-specific"/>
    <property type="evidence" value="ECO:0007669"/>
    <property type="project" value="InterPro"/>
</dbReference>
<feature type="domain" description="Zn(2)-C6 fungal-type" evidence="3">
    <location>
        <begin position="36"/>
        <end position="66"/>
    </location>
</feature>
<dbReference type="PROSITE" id="PS00463">
    <property type="entry name" value="ZN2_CY6_FUNGAL_1"/>
    <property type="match status" value="1"/>
</dbReference>
<dbReference type="Pfam" id="PF00172">
    <property type="entry name" value="Zn_clus"/>
    <property type="match status" value="1"/>
</dbReference>
<dbReference type="PANTHER" id="PTHR47256:SF3">
    <property type="entry name" value="ZN(II)2CYS6 TRANSCRIPTION FACTOR (EUROFUNG)"/>
    <property type="match status" value="1"/>
</dbReference>
<dbReference type="SMART" id="SM00066">
    <property type="entry name" value="GAL4"/>
    <property type="match status" value="1"/>
</dbReference>
<dbReference type="InterPro" id="IPR001138">
    <property type="entry name" value="Zn2Cys6_DnaBD"/>
</dbReference>
<dbReference type="CDD" id="cd00067">
    <property type="entry name" value="GAL4"/>
    <property type="match status" value="1"/>
</dbReference>
<reference evidence="4" key="1">
    <citation type="journal article" date="2021" name="Nat. Commun.">
        <title>Genetic determinants of endophytism in the Arabidopsis root mycobiome.</title>
        <authorList>
            <person name="Mesny F."/>
            <person name="Miyauchi S."/>
            <person name="Thiergart T."/>
            <person name="Pickel B."/>
            <person name="Atanasova L."/>
            <person name="Karlsson M."/>
            <person name="Huettel B."/>
            <person name="Barry K.W."/>
            <person name="Haridas S."/>
            <person name="Chen C."/>
            <person name="Bauer D."/>
            <person name="Andreopoulos W."/>
            <person name="Pangilinan J."/>
            <person name="LaButti K."/>
            <person name="Riley R."/>
            <person name="Lipzen A."/>
            <person name="Clum A."/>
            <person name="Drula E."/>
            <person name="Henrissat B."/>
            <person name="Kohler A."/>
            <person name="Grigoriev I.V."/>
            <person name="Martin F.M."/>
            <person name="Hacquard S."/>
        </authorList>
    </citation>
    <scope>NUCLEOTIDE SEQUENCE</scope>
    <source>
        <strain evidence="4">MPI-CAGE-CH-0243</strain>
    </source>
</reference>
<protein>
    <submittedName>
        <fullName evidence="4">Fungal-specific transcription factor</fullName>
    </submittedName>
</protein>
<dbReference type="PROSITE" id="PS50048">
    <property type="entry name" value="ZN2_CY6_FUNGAL_2"/>
    <property type="match status" value="1"/>
</dbReference>